<feature type="compositionally biased region" description="Polar residues" evidence="2">
    <location>
        <begin position="501"/>
        <end position="517"/>
    </location>
</feature>
<feature type="compositionally biased region" description="Basic and acidic residues" evidence="2">
    <location>
        <begin position="716"/>
        <end position="726"/>
    </location>
</feature>
<feature type="region of interest" description="Disordered" evidence="2">
    <location>
        <begin position="291"/>
        <end position="326"/>
    </location>
</feature>
<feature type="region of interest" description="Disordered" evidence="2">
    <location>
        <begin position="457"/>
        <end position="549"/>
    </location>
</feature>
<dbReference type="Proteomes" id="UP001309876">
    <property type="component" value="Unassembled WGS sequence"/>
</dbReference>
<feature type="compositionally biased region" description="Low complexity" evidence="2">
    <location>
        <begin position="345"/>
        <end position="355"/>
    </location>
</feature>
<dbReference type="EMBL" id="JAVRRJ010000001">
    <property type="protein sequence ID" value="KAK5089924.1"/>
    <property type="molecule type" value="Genomic_DNA"/>
</dbReference>
<organism evidence="3 4">
    <name type="scientific">Lithohypha guttulata</name>
    <dbReference type="NCBI Taxonomy" id="1690604"/>
    <lineage>
        <taxon>Eukaryota</taxon>
        <taxon>Fungi</taxon>
        <taxon>Dikarya</taxon>
        <taxon>Ascomycota</taxon>
        <taxon>Pezizomycotina</taxon>
        <taxon>Eurotiomycetes</taxon>
        <taxon>Chaetothyriomycetidae</taxon>
        <taxon>Chaetothyriales</taxon>
        <taxon>Trichomeriaceae</taxon>
        <taxon>Lithohypha</taxon>
    </lineage>
</organism>
<accession>A0AAN7TAM2</accession>
<protein>
    <submittedName>
        <fullName evidence="3">Uncharacterized protein</fullName>
    </submittedName>
</protein>
<proteinExistence type="predicted"/>
<evidence type="ECO:0000256" key="2">
    <source>
        <dbReference type="SAM" id="MobiDB-lite"/>
    </source>
</evidence>
<feature type="compositionally biased region" description="Low complexity" evidence="2">
    <location>
        <begin position="806"/>
        <end position="822"/>
    </location>
</feature>
<feature type="compositionally biased region" description="Polar residues" evidence="2">
    <location>
        <begin position="738"/>
        <end position="749"/>
    </location>
</feature>
<keyword evidence="4" id="KW-1185">Reference proteome</keyword>
<reference evidence="3 4" key="1">
    <citation type="submission" date="2023-08" db="EMBL/GenBank/DDBJ databases">
        <title>Black Yeasts Isolated from many extreme environments.</title>
        <authorList>
            <person name="Coleine C."/>
            <person name="Stajich J.E."/>
            <person name="Selbmann L."/>
        </authorList>
    </citation>
    <scope>NUCLEOTIDE SEQUENCE [LARGE SCALE GENOMIC DNA]</scope>
    <source>
        <strain evidence="3 4">CCFEE 5910</strain>
    </source>
</reference>
<dbReference type="AlphaFoldDB" id="A0AAN7TAM2"/>
<feature type="compositionally biased region" description="Polar residues" evidence="2">
    <location>
        <begin position="526"/>
        <end position="547"/>
    </location>
</feature>
<evidence type="ECO:0000313" key="4">
    <source>
        <dbReference type="Proteomes" id="UP001309876"/>
    </source>
</evidence>
<keyword evidence="1" id="KW-0175">Coiled coil</keyword>
<comment type="caution">
    <text evidence="3">The sequence shown here is derived from an EMBL/GenBank/DDBJ whole genome shotgun (WGS) entry which is preliminary data.</text>
</comment>
<gene>
    <name evidence="3" type="ORF">LTR05_000091</name>
</gene>
<feature type="region of interest" description="Disordered" evidence="2">
    <location>
        <begin position="340"/>
        <end position="413"/>
    </location>
</feature>
<feature type="compositionally biased region" description="Polar residues" evidence="2">
    <location>
        <begin position="309"/>
        <end position="320"/>
    </location>
</feature>
<feature type="compositionally biased region" description="Polar residues" evidence="2">
    <location>
        <begin position="779"/>
        <end position="792"/>
    </location>
</feature>
<evidence type="ECO:0000256" key="1">
    <source>
        <dbReference type="SAM" id="Coils"/>
    </source>
</evidence>
<name>A0AAN7TAM2_9EURO</name>
<feature type="region of interest" description="Disordered" evidence="2">
    <location>
        <begin position="716"/>
        <end position="764"/>
    </location>
</feature>
<feature type="compositionally biased region" description="Basic and acidic residues" evidence="2">
    <location>
        <begin position="458"/>
        <end position="469"/>
    </location>
</feature>
<feature type="region of interest" description="Disordered" evidence="2">
    <location>
        <begin position="777"/>
        <end position="828"/>
    </location>
</feature>
<evidence type="ECO:0000313" key="3">
    <source>
        <dbReference type="EMBL" id="KAK5089924.1"/>
    </source>
</evidence>
<feature type="coiled-coil region" evidence="1">
    <location>
        <begin position="581"/>
        <end position="657"/>
    </location>
</feature>
<sequence length="1101" mass="120450">MANQYSNPAMFNGQLPPQPFYSPYHTNTQPPNGSKGVPYPQGIQHPPAFPAVNPNAKRFETNNHVPSPPPPFQLPPNWNPEVLRQLAASSNIQLPFPPPPPPPPPPPFFSASFAPNAHTQPANAAAQLQPFLGFQQARPPFPPPTPNSATEYGKNASIQDMKAAQAPQSTTQQLPVSQHNTAINNQHDFQPTPQILDSTILIQSTHETGAEPSENPIPREVPLAFVAQERTIQNGKEKQSIPTYDDLHAQAKLAISECHPFGATYKFWLDNGVKQPVLDRLFAELNLEVPQPLPPQQLPDTAGEKSRNVVPSPSQASTPQPDVLDPAMERKDRIARLLAARKGQPISSAKSSQPASPAPSEPNSRPNNDSSKQPLPEIDAKNSLPAKQPAQDKVNLAIASSEPATNTVLPSLVRKDTNHSAFAIPGLFMDYPDPAFQGPSPEPVLQDSKADMPILAEKPQELKSLKRGADPLPLESMPQAKRQASQAIPMPVAEDTDILPPSSQVGTPPATSVSQSDTDVRATAVSDITNKPSELSTTPSKPKINQNKLKDRMAALKADLLRKNSRKQTLQDGMPVLDAEVEKTRERLQMQQTRLSKTRKQIESLTLQLDQARQEETSLVAETERLQRQLADGENGQQQFSNELNQLNDQIVADEKESHEPRLAHALNHVAPFNDKSIPDIMVDNKQPSGQEQTDGHNLQQDLNGVEVHLDMSMHGTPEEQRRSDMEYSPDQEDLDRQLNSEVATTVAQKQDEASNRTSLQPDLDEGLVQAPIHDASATEMQTSTTAASSERPNVDDSEDDHMSIDEASNADSDGSASMSDSGSEDYEPEIAPQQVAIEEVDDYEPAEATPYQETENDDYEPAEQVEAINVATVNANQEGQKMDVETALSPLASGAAKDSSALVSPNNKTWSPVQIDPQLTPVGSPLVSAGPLNDVLTQEPASVTSISLPLLEPLSEHQKPAVPRFAPYQSPLSSLKSFRFHPQFNEVVKNGYRSLTYSNNIDDKRPLCSTELEGKMCTDIDCGKDYQHFGSLPLSDDKILVQMSSANDIGDKEQKDAYLIGLKKVIADLREKGVKDFAEVANALSRYRRQWMQSQSKFAA</sequence>
<feature type="region of interest" description="Disordered" evidence="2">
    <location>
        <begin position="1"/>
        <end position="79"/>
    </location>
</feature>
<feature type="compositionally biased region" description="Pro residues" evidence="2">
    <location>
        <begin position="66"/>
        <end position="78"/>
    </location>
</feature>